<dbReference type="EMBL" id="MDEO01000036">
    <property type="protein sequence ID" value="OCX12402.1"/>
    <property type="molecule type" value="Genomic_DNA"/>
</dbReference>
<dbReference type="PIRSF" id="PIRSF017388">
    <property type="entry name" value="Esterase_lipase"/>
    <property type="match status" value="1"/>
</dbReference>
<dbReference type="GO" id="GO:0016020">
    <property type="term" value="C:membrane"/>
    <property type="evidence" value="ECO:0007669"/>
    <property type="project" value="TreeGrafter"/>
</dbReference>
<dbReference type="PRINTS" id="PR00111">
    <property type="entry name" value="ABHYDROLASE"/>
</dbReference>
<dbReference type="Proteomes" id="UP000094412">
    <property type="component" value="Unassembled WGS sequence"/>
</dbReference>
<gene>
    <name evidence="4" type="ORF">QV13_22445</name>
</gene>
<dbReference type="InterPro" id="IPR000073">
    <property type="entry name" value="AB_hydrolase_1"/>
</dbReference>
<dbReference type="InterPro" id="IPR022742">
    <property type="entry name" value="Hydrolase_4"/>
</dbReference>
<feature type="active site" description="Charge relay system" evidence="1">
    <location>
        <position position="250"/>
    </location>
</feature>
<feature type="transmembrane region" description="Helical" evidence="2">
    <location>
        <begin position="91"/>
        <end position="109"/>
    </location>
</feature>
<keyword evidence="2" id="KW-0472">Membrane</keyword>
<organism evidence="4 5">
    <name type="scientific">Mesorhizobium hungaricum</name>
    <dbReference type="NCBI Taxonomy" id="1566387"/>
    <lineage>
        <taxon>Bacteria</taxon>
        <taxon>Pseudomonadati</taxon>
        <taxon>Pseudomonadota</taxon>
        <taxon>Alphaproteobacteria</taxon>
        <taxon>Hyphomicrobiales</taxon>
        <taxon>Phyllobacteriaceae</taxon>
        <taxon>Mesorhizobium</taxon>
    </lineage>
</organism>
<feature type="domain" description="Serine aminopeptidase S33" evidence="3">
    <location>
        <begin position="24"/>
        <end position="256"/>
    </location>
</feature>
<dbReference type="InterPro" id="IPR029058">
    <property type="entry name" value="AB_hydrolase_fold"/>
</dbReference>
<evidence type="ECO:0000313" key="5">
    <source>
        <dbReference type="Proteomes" id="UP000094412"/>
    </source>
</evidence>
<sequence length="291" mass="32435">MVETTTKLRTKDRSIFLPRGDVGVLLLHGLGGTPIEMNNVARNFAERGSTVLCPTLAGHCGTEADLTATSWKDWYASAEDALTTLEQRCRVVLVGGLSMGAVLAAMLAARQPQRVQGLVMFAPTLWYDGWSIPWYRFLLKLFINTPSGRKYRFVEQEPYGLKDERLRMVLAQSMFSGDSTSAGLAATPALALRELWRLVDALKPELPDLRQPTFVVHAREDDIASLSNMEYFQRHLGGTVESLVLDDSYHLVTLDRQRRLVIAKAAAFVDSVAQLHQRSGSHEHERLQVVA</sequence>
<evidence type="ECO:0000259" key="3">
    <source>
        <dbReference type="Pfam" id="PF12146"/>
    </source>
</evidence>
<keyword evidence="4" id="KW-0378">Hydrolase</keyword>
<comment type="caution">
    <text evidence="4">The sequence shown here is derived from an EMBL/GenBank/DDBJ whole genome shotgun (WGS) entry which is preliminary data.</text>
</comment>
<dbReference type="Pfam" id="PF12146">
    <property type="entry name" value="Hydrolase_4"/>
    <property type="match status" value="1"/>
</dbReference>
<dbReference type="OrthoDB" id="7375358at2"/>
<protein>
    <submittedName>
        <fullName evidence="4">Alpha/beta hydrolase</fullName>
    </submittedName>
</protein>
<feature type="active site" description="Charge relay system" evidence="1">
    <location>
        <position position="221"/>
    </location>
</feature>
<evidence type="ECO:0000256" key="2">
    <source>
        <dbReference type="SAM" id="Phobius"/>
    </source>
</evidence>
<dbReference type="RefSeq" id="WP_024926032.1">
    <property type="nucleotide sequence ID" value="NZ_MDEO01000036.1"/>
</dbReference>
<dbReference type="Gene3D" id="3.40.50.1820">
    <property type="entry name" value="alpha/beta hydrolase"/>
    <property type="match status" value="1"/>
</dbReference>
<evidence type="ECO:0000313" key="4">
    <source>
        <dbReference type="EMBL" id="OCX12402.1"/>
    </source>
</evidence>
<dbReference type="GO" id="GO:0052689">
    <property type="term" value="F:carboxylic ester hydrolase activity"/>
    <property type="evidence" value="ECO:0007669"/>
    <property type="project" value="InterPro"/>
</dbReference>
<feature type="active site" description="Nucleophile" evidence="1">
    <location>
        <position position="98"/>
    </location>
</feature>
<dbReference type="InterPro" id="IPR050266">
    <property type="entry name" value="AB_hydrolase_sf"/>
</dbReference>
<reference evidence="4 5" key="1">
    <citation type="submission" date="2016-08" db="EMBL/GenBank/DDBJ databases">
        <title>Whole genome sequence of Mesorhizobium sp. strain UASWS1009 isolated from industrial sewage.</title>
        <authorList>
            <person name="Crovadore J."/>
            <person name="Calmin G."/>
            <person name="Chablais R."/>
            <person name="Cochard B."/>
            <person name="Lefort F."/>
        </authorList>
    </citation>
    <scope>NUCLEOTIDE SEQUENCE [LARGE SCALE GENOMIC DNA]</scope>
    <source>
        <strain evidence="4 5">UASWS1009</strain>
    </source>
</reference>
<keyword evidence="2" id="KW-1133">Transmembrane helix</keyword>
<keyword evidence="5" id="KW-1185">Reference proteome</keyword>
<dbReference type="AlphaFoldDB" id="A0A1C2DCD1"/>
<dbReference type="InterPro" id="IPR012354">
    <property type="entry name" value="Esterase_lipase"/>
</dbReference>
<accession>A0A1C2DCD1</accession>
<dbReference type="PANTHER" id="PTHR43798">
    <property type="entry name" value="MONOACYLGLYCEROL LIPASE"/>
    <property type="match status" value="1"/>
</dbReference>
<keyword evidence="2" id="KW-0812">Transmembrane</keyword>
<dbReference type="STRING" id="1566387.QV13_22445"/>
<name>A0A1C2DCD1_9HYPH</name>
<proteinExistence type="predicted"/>
<evidence type="ECO:0000256" key="1">
    <source>
        <dbReference type="PIRSR" id="PIRSR017388-1"/>
    </source>
</evidence>
<dbReference type="PANTHER" id="PTHR43798:SF33">
    <property type="entry name" value="HYDROLASE, PUTATIVE (AFU_ORTHOLOGUE AFUA_2G14860)-RELATED"/>
    <property type="match status" value="1"/>
</dbReference>
<dbReference type="SUPFAM" id="SSF53474">
    <property type="entry name" value="alpha/beta-Hydrolases"/>
    <property type="match status" value="1"/>
</dbReference>